<dbReference type="Proteomes" id="UP000231259">
    <property type="component" value="Unassembled WGS sequence"/>
</dbReference>
<name>A0A2G8RK04_9RHOB</name>
<dbReference type="EMBL" id="AWWI01000026">
    <property type="protein sequence ID" value="PIL21731.1"/>
    <property type="molecule type" value="Genomic_DNA"/>
</dbReference>
<dbReference type="AlphaFoldDB" id="A0A2G8RK04"/>
<reference evidence="1 2" key="1">
    <citation type="submission" date="2013-09" db="EMBL/GenBank/DDBJ databases">
        <title>Genome sequencing of Phaeobacter antarcticus sp. nov. SM1211.</title>
        <authorList>
            <person name="Zhang X.-Y."/>
            <person name="Liu C."/>
            <person name="Chen X.-L."/>
            <person name="Xie B.-B."/>
            <person name="Qin Q.-L."/>
            <person name="Rong J.-C."/>
            <person name="Zhang Y.-Z."/>
        </authorList>
    </citation>
    <scope>NUCLEOTIDE SEQUENCE [LARGE SCALE GENOMIC DNA]</scope>
    <source>
        <strain evidence="1 2">SM1211</strain>
    </source>
</reference>
<sequence>MCQLIIDLPDANTALSCELGAAGFQVAFATARMYRGGLQRVGSELQAIATMELG</sequence>
<protein>
    <submittedName>
        <fullName evidence="1">Uncharacterized protein</fullName>
    </submittedName>
</protein>
<comment type="caution">
    <text evidence="1">The sequence shown here is derived from an EMBL/GenBank/DDBJ whole genome shotgun (WGS) entry which is preliminary data.</text>
</comment>
<gene>
    <name evidence="1" type="ORF">P775_02845</name>
</gene>
<evidence type="ECO:0000313" key="1">
    <source>
        <dbReference type="EMBL" id="PIL21731.1"/>
    </source>
</evidence>
<dbReference type="RefSeq" id="WP_245875541.1">
    <property type="nucleotide sequence ID" value="NZ_AWWI01000026.1"/>
</dbReference>
<proteinExistence type="predicted"/>
<organism evidence="1 2">
    <name type="scientific">Puniceibacterium antarcticum</name>
    <dbReference type="NCBI Taxonomy" id="1206336"/>
    <lineage>
        <taxon>Bacteria</taxon>
        <taxon>Pseudomonadati</taxon>
        <taxon>Pseudomonadota</taxon>
        <taxon>Alphaproteobacteria</taxon>
        <taxon>Rhodobacterales</taxon>
        <taxon>Paracoccaceae</taxon>
        <taxon>Puniceibacterium</taxon>
    </lineage>
</organism>
<keyword evidence="2" id="KW-1185">Reference proteome</keyword>
<accession>A0A2G8RK04</accession>
<evidence type="ECO:0000313" key="2">
    <source>
        <dbReference type="Proteomes" id="UP000231259"/>
    </source>
</evidence>